<dbReference type="PANTHER" id="PTHR14695">
    <property type="entry name" value="SHC SH2-DOMAIN BINDING PROTEIN 1-RELATED"/>
    <property type="match status" value="1"/>
</dbReference>
<evidence type="ECO:0000259" key="14">
    <source>
        <dbReference type="Pfam" id="PF13229"/>
    </source>
</evidence>
<dbReference type="GO" id="GO:0046982">
    <property type="term" value="F:protein heterodimerization activity"/>
    <property type="evidence" value="ECO:0007669"/>
    <property type="project" value="InterPro"/>
</dbReference>
<comment type="subunit">
    <text evidence="11">Component of the TFIID basal transcription factor complex, composed of TATA-box-binding protein TBP, and a number of TBP-associated factors (TAFs), including TAF1, TAF2, TAF3, TAF4, TAF5, TAF6, TAF7, TAF8, TAF9, TAF10, TAF11, TAF12 and TAF13. Interacts with TBP, and more strongly with TAF10 and TAF11.</text>
</comment>
<dbReference type="InterPro" id="IPR045140">
    <property type="entry name" value="SHCBP1-like"/>
</dbReference>
<dbReference type="AlphaFoldDB" id="A0A182P4V8"/>
<evidence type="ECO:0000259" key="15">
    <source>
        <dbReference type="Pfam" id="PF23762"/>
    </source>
</evidence>
<dbReference type="Pfam" id="PF02269">
    <property type="entry name" value="TFIID-18kDa"/>
    <property type="match status" value="1"/>
</dbReference>
<name>A0A182P4V8_9DIPT</name>
<keyword evidence="5" id="KW-0804">Transcription</keyword>
<evidence type="ECO:0000256" key="13">
    <source>
        <dbReference type="SAM" id="MobiDB-lite"/>
    </source>
</evidence>
<dbReference type="EnsemblMetazoa" id="AEPI001945-RA">
    <property type="protein sequence ID" value="AEPI001945-PA"/>
    <property type="gene ID" value="AEPI001945"/>
</dbReference>
<feature type="domain" description="Right handed beta helix" evidence="14">
    <location>
        <begin position="385"/>
        <end position="500"/>
    </location>
</feature>
<dbReference type="GO" id="GO:0007112">
    <property type="term" value="P:male meiosis cytokinesis"/>
    <property type="evidence" value="ECO:0007669"/>
    <property type="project" value="TreeGrafter"/>
</dbReference>
<keyword evidence="3" id="KW-0963">Cytoplasm</keyword>
<dbReference type="Proteomes" id="UP000075885">
    <property type="component" value="Unassembled WGS sequence"/>
</dbReference>
<comment type="subcellular location">
    <subcellularLocation>
        <location evidence="2">Cytoplasm</location>
        <location evidence="2">Cytoskeleton</location>
        <location evidence="2">Spindle</location>
    </subcellularLocation>
    <subcellularLocation>
        <location evidence="1">Nucleus</location>
    </subcellularLocation>
</comment>
<keyword evidence="6" id="KW-0206">Cytoskeleton</keyword>
<dbReference type="Pfam" id="PF23762">
    <property type="entry name" value="SHCBP_N"/>
    <property type="match status" value="1"/>
</dbReference>
<reference evidence="17" key="1">
    <citation type="submission" date="2013-03" db="EMBL/GenBank/DDBJ databases">
        <title>The Genome Sequence of Anopheles epiroticus epiroticus2.</title>
        <authorList>
            <consortium name="The Broad Institute Genomics Platform"/>
            <person name="Neafsey D.E."/>
            <person name="Howell P."/>
            <person name="Walker B."/>
            <person name="Young S.K."/>
            <person name="Zeng Q."/>
            <person name="Gargeya S."/>
            <person name="Fitzgerald M."/>
            <person name="Haas B."/>
            <person name="Abouelleil A."/>
            <person name="Allen A.W."/>
            <person name="Alvarado L."/>
            <person name="Arachchi H.M."/>
            <person name="Berlin A.M."/>
            <person name="Chapman S.B."/>
            <person name="Gainer-Dewar J."/>
            <person name="Goldberg J."/>
            <person name="Griggs A."/>
            <person name="Gujja S."/>
            <person name="Hansen M."/>
            <person name="Howarth C."/>
            <person name="Imamovic A."/>
            <person name="Ireland A."/>
            <person name="Larimer J."/>
            <person name="McCowan C."/>
            <person name="Murphy C."/>
            <person name="Pearson M."/>
            <person name="Poon T.W."/>
            <person name="Priest M."/>
            <person name="Roberts A."/>
            <person name="Saif S."/>
            <person name="Shea T."/>
            <person name="Sisk P."/>
            <person name="Sykes S."/>
            <person name="Wortman J."/>
            <person name="Nusbaum C."/>
            <person name="Birren B."/>
        </authorList>
    </citation>
    <scope>NUCLEOTIDE SEQUENCE [LARGE SCALE GENOMIC DNA]</scope>
    <source>
        <strain evidence="17">Epiroticus2</strain>
    </source>
</reference>
<evidence type="ECO:0000256" key="4">
    <source>
        <dbReference type="ARBA" id="ARBA00023015"/>
    </source>
</evidence>
<evidence type="ECO:0000256" key="12">
    <source>
        <dbReference type="ARBA" id="ARBA00082869"/>
    </source>
</evidence>
<feature type="region of interest" description="Disordered" evidence="13">
    <location>
        <begin position="603"/>
        <end position="701"/>
    </location>
</feature>
<keyword evidence="4" id="KW-0805">Transcription regulation</keyword>
<dbReference type="GO" id="GO:0005819">
    <property type="term" value="C:spindle"/>
    <property type="evidence" value="ECO:0007669"/>
    <property type="project" value="UniProtKB-SubCell"/>
</dbReference>
<organism evidence="16 17">
    <name type="scientific">Anopheles epiroticus</name>
    <dbReference type="NCBI Taxonomy" id="199890"/>
    <lineage>
        <taxon>Eukaryota</taxon>
        <taxon>Metazoa</taxon>
        <taxon>Ecdysozoa</taxon>
        <taxon>Arthropoda</taxon>
        <taxon>Hexapoda</taxon>
        <taxon>Insecta</taxon>
        <taxon>Pterygota</taxon>
        <taxon>Neoptera</taxon>
        <taxon>Endopterygota</taxon>
        <taxon>Diptera</taxon>
        <taxon>Nematocera</taxon>
        <taxon>Culicoidea</taxon>
        <taxon>Culicidae</taxon>
        <taxon>Anophelinae</taxon>
        <taxon>Anopheles</taxon>
    </lineage>
</organism>
<dbReference type="CDD" id="cd07978">
    <property type="entry name" value="HFD_TAF13"/>
    <property type="match status" value="1"/>
</dbReference>
<evidence type="ECO:0000256" key="9">
    <source>
        <dbReference type="ARBA" id="ARBA00040136"/>
    </source>
</evidence>
<dbReference type="InterPro" id="IPR012334">
    <property type="entry name" value="Pectin_lyas_fold"/>
</dbReference>
<keyword evidence="17" id="KW-1185">Reference proteome</keyword>
<evidence type="ECO:0000256" key="3">
    <source>
        <dbReference type="ARBA" id="ARBA00022490"/>
    </source>
</evidence>
<dbReference type="Gene3D" id="1.10.20.10">
    <property type="entry name" value="Histone, subunit A"/>
    <property type="match status" value="1"/>
</dbReference>
<dbReference type="VEuPathDB" id="VectorBase:AEPI001945"/>
<reference evidence="16" key="2">
    <citation type="submission" date="2020-05" db="UniProtKB">
        <authorList>
            <consortium name="EnsemblMetazoa"/>
        </authorList>
    </citation>
    <scope>IDENTIFICATION</scope>
    <source>
        <strain evidence="16">Epiroticus2</strain>
    </source>
</reference>
<dbReference type="SUPFAM" id="SSF47113">
    <property type="entry name" value="Histone-fold"/>
    <property type="match status" value="1"/>
</dbReference>
<evidence type="ECO:0000256" key="11">
    <source>
        <dbReference type="ARBA" id="ARBA00062721"/>
    </source>
</evidence>
<evidence type="ECO:0000256" key="1">
    <source>
        <dbReference type="ARBA" id="ARBA00004123"/>
    </source>
</evidence>
<evidence type="ECO:0000256" key="10">
    <source>
        <dbReference type="ARBA" id="ARBA00056273"/>
    </source>
</evidence>
<dbReference type="InterPro" id="IPR011050">
    <property type="entry name" value="Pectin_lyase_fold/virulence"/>
</dbReference>
<feature type="compositionally biased region" description="Basic and acidic residues" evidence="13">
    <location>
        <begin position="649"/>
        <end position="664"/>
    </location>
</feature>
<sequence>MEVYEFKKNFLTRLLETTSVLNGGGTNIPASAIRSEWINLVEVAVEPTGWQALWKASRPVCEQLGVKYPLVVLGTVDQVLFDELKASFLIEAIQDDDVQLPEEQITVDLEELWPLREQNNPALNVNITAECIDKLRFFYQHLWMPWDNDTEDEHGWIDKHLESRIRFCHDLKNKTMSRQLSSHALALLAEARYIQRKRTFIEQELSEAVGEEEEEEEDNEASILKDDRSGELLQLNLRLNTIKNEINILENPVMRNVFEKVRFGAIKDGKGSAALMAYIVTQAVPIDEQLTYLQRVKTLIEPKLSVKMCDSLQHALDHCSPDSAIYLPPATRQDIKFLEYLNSDGSFRGVSDVSFVEDFDKASKMNPTIASKNDDSVLLTIDGDFTLENIQLDCSNVRTGVVIKKGNIVFRNCCFTGDPNSSTKQGIVIFGNCTITFDRCLIKEFSTGIYSNHDCTINLINSTISHCMTGLETLDQCQIAFRSTSVTHCTLYGVLLEDFNDDGAVDRTGSGAGGGSQVYEDYNTIERQEFTFEGGCEFRDNAKGNFVIRKGFSERFNSSCFVDEDESQLHDMEDGLEESVCNTTNVSFCDDYLEASKLSSTKHIVPPAMDKSDREEQSASDTGVSGSLSQSEDDLSATGYHENSTQIVRDVERSSVRDVKKSEQSSESDDCDESEARKATSSYSNTYLKPRNMAQNPPEEGFDQAEFEDDELGEVQIETSSGRKRLFSKELRCMMYGFGDDQNPYTESVDLLEDLVVEFITEMTHRAMEIGRTGRVQVEDIVFLVRKNSRKYARVKDLLTMNEELKRARKAFDEIKYAGAEAKIK</sequence>
<dbReference type="PANTHER" id="PTHR14695:SF4">
    <property type="entry name" value="PROTEIN NESSUN DORMA"/>
    <property type="match status" value="1"/>
</dbReference>
<feature type="compositionally biased region" description="Polar residues" evidence="13">
    <location>
        <begin position="619"/>
        <end position="630"/>
    </location>
</feature>
<comment type="similarity">
    <text evidence="8">Belongs to the TAF13 family.</text>
</comment>
<feature type="domain" description="SHC SH2" evidence="15">
    <location>
        <begin position="28"/>
        <end position="255"/>
    </location>
</feature>
<evidence type="ECO:0000256" key="8">
    <source>
        <dbReference type="ARBA" id="ARBA00038392"/>
    </source>
</evidence>
<evidence type="ECO:0000313" key="17">
    <source>
        <dbReference type="Proteomes" id="UP000075885"/>
    </source>
</evidence>
<evidence type="ECO:0000256" key="7">
    <source>
        <dbReference type="ARBA" id="ARBA00023242"/>
    </source>
</evidence>
<dbReference type="FunFam" id="1.10.20.10:FF:000028">
    <property type="entry name" value="Transcription initiation factor TFIID subunit 13"/>
    <property type="match status" value="1"/>
</dbReference>
<evidence type="ECO:0000256" key="5">
    <source>
        <dbReference type="ARBA" id="ARBA00023163"/>
    </source>
</evidence>
<evidence type="ECO:0000256" key="2">
    <source>
        <dbReference type="ARBA" id="ARBA00004186"/>
    </source>
</evidence>
<dbReference type="GO" id="GO:0005634">
    <property type="term" value="C:nucleus"/>
    <property type="evidence" value="ECO:0007669"/>
    <property type="project" value="UniProtKB-SubCell"/>
</dbReference>
<protein>
    <recommendedName>
        <fullName evidence="9">Transcription initiation factor TFIID subunit 13</fullName>
    </recommendedName>
    <alternativeName>
        <fullName evidence="12">Transcription initiation factor TFIID 18 kDa subunit</fullName>
    </alternativeName>
</protein>
<evidence type="ECO:0000313" key="16">
    <source>
        <dbReference type="EnsemblMetazoa" id="AEPI001945-PA"/>
    </source>
</evidence>
<accession>A0A182P4V8</accession>
<dbReference type="Gene3D" id="2.160.20.10">
    <property type="entry name" value="Single-stranded right-handed beta-helix, Pectin lyase-like"/>
    <property type="match status" value="1"/>
</dbReference>
<dbReference type="Pfam" id="PF13229">
    <property type="entry name" value="Beta_helix"/>
    <property type="match status" value="1"/>
</dbReference>
<dbReference type="InterPro" id="IPR057508">
    <property type="entry name" value="SHCBP-like_N"/>
</dbReference>
<dbReference type="SUPFAM" id="SSF51126">
    <property type="entry name" value="Pectin lyase-like"/>
    <property type="match status" value="1"/>
</dbReference>
<dbReference type="STRING" id="199890.A0A182P4V8"/>
<dbReference type="GO" id="GO:0007283">
    <property type="term" value="P:spermatogenesis"/>
    <property type="evidence" value="ECO:0007669"/>
    <property type="project" value="TreeGrafter"/>
</dbReference>
<dbReference type="GO" id="GO:0006366">
    <property type="term" value="P:transcription by RNA polymerase II"/>
    <property type="evidence" value="ECO:0007669"/>
    <property type="project" value="InterPro"/>
</dbReference>
<keyword evidence="7" id="KW-0539">Nucleus</keyword>
<comment type="function">
    <text evidence="10">The TFIID basal transcription factor complex plays a major role in the initiation of RNA polymerase II (Pol II)-dependent transcription. TFIID recognizes and binds promoters via its subunit TBP, a TATA-box-binding protein, and promotes assembly of the pre-initiation complex (PIC). The TFIID complex consists of TBP and TBP-associated factors (TAFs), including TAF1, TAF2, TAF3, TAF4, TAF5, TAF6, TAF7, TAF8, TAF9, TAF10, TAF11, TAF12 and TAF13. TAF13, together with TAF11 and TBP, play key roles during promoter binding by the TFIID and TFIIA transcription factor complexes.</text>
</comment>
<dbReference type="InterPro" id="IPR003195">
    <property type="entry name" value="TFIID_TAF13"/>
</dbReference>
<evidence type="ECO:0000256" key="6">
    <source>
        <dbReference type="ARBA" id="ARBA00023212"/>
    </source>
</evidence>
<proteinExistence type="inferred from homology"/>
<dbReference type="InterPro" id="IPR009072">
    <property type="entry name" value="Histone-fold"/>
</dbReference>
<dbReference type="InterPro" id="IPR039448">
    <property type="entry name" value="Beta_helix"/>
</dbReference>